<dbReference type="Proteomes" id="UP000830401">
    <property type="component" value="Chromosome"/>
</dbReference>
<evidence type="ECO:0000313" key="1">
    <source>
        <dbReference type="EMBL" id="UOQ65178.1"/>
    </source>
</evidence>
<proteinExistence type="predicted"/>
<dbReference type="EMBL" id="CP095061">
    <property type="protein sequence ID" value="UOQ65178.1"/>
    <property type="molecule type" value="Genomic_DNA"/>
</dbReference>
<reference evidence="1" key="1">
    <citation type="submission" date="2022-04" db="EMBL/GenBank/DDBJ databases">
        <title>Hymenobacter sp. isolated from the air.</title>
        <authorList>
            <person name="Won M."/>
            <person name="Lee C.-M."/>
            <person name="Woen H.-Y."/>
            <person name="Kwon S.-W."/>
        </authorList>
    </citation>
    <scope>NUCLEOTIDE SEQUENCE</scope>
    <source>
        <strain evidence="1">5420S-77</strain>
    </source>
</reference>
<evidence type="ECO:0000313" key="2">
    <source>
        <dbReference type="Proteomes" id="UP000830401"/>
    </source>
</evidence>
<sequence length="227" mass="25108">MRNKYTCIIQALFLVVGLNACQKQSKTRMEASVPAVAVPANQKLVTSAARKVEPTAAPDSVQQLAPFIPTGYNLLEATSGDLNLDALPDKVLVLQRIDPDTSAMGDTLDRPLLLLLGQPNHRYQLAARNDRAVMCSGCGGMMGDPYQGITIKKGFFSVEHYGGSGWRWTHISTFKYAPADKQWYLHREGGDSFHAADPEKVETHIETVRDFGQVSFADYDYEKRLGE</sequence>
<keyword evidence="2" id="KW-1185">Reference proteome</keyword>
<protein>
    <recommendedName>
        <fullName evidence="3">Lipoprotein</fullName>
    </recommendedName>
</protein>
<gene>
    <name evidence="1" type="ORF">MUN86_16670</name>
</gene>
<organism evidence="1 2">
    <name type="scientific">Hymenobacter volaticus</name>
    <dbReference type="NCBI Taxonomy" id="2932254"/>
    <lineage>
        <taxon>Bacteria</taxon>
        <taxon>Pseudomonadati</taxon>
        <taxon>Bacteroidota</taxon>
        <taxon>Cytophagia</taxon>
        <taxon>Cytophagales</taxon>
        <taxon>Hymenobacteraceae</taxon>
        <taxon>Hymenobacter</taxon>
    </lineage>
</organism>
<evidence type="ECO:0008006" key="3">
    <source>
        <dbReference type="Google" id="ProtNLM"/>
    </source>
</evidence>
<name>A0ABY4G2X7_9BACT</name>
<accession>A0ABY4G2X7</accession>
<dbReference type="RefSeq" id="WP_245119187.1">
    <property type="nucleotide sequence ID" value="NZ_CP095061.1"/>
</dbReference>